<protein>
    <submittedName>
        <fullName evidence="1">Uncharacterized protein</fullName>
    </submittedName>
</protein>
<gene>
    <name evidence="1" type="ORF">FJU08_11645</name>
</gene>
<evidence type="ECO:0000313" key="2">
    <source>
        <dbReference type="Proteomes" id="UP000318801"/>
    </source>
</evidence>
<reference evidence="1 2" key="1">
    <citation type="submission" date="2019-06" db="EMBL/GenBank/DDBJ databases">
        <authorList>
            <person name="Li M."/>
        </authorList>
    </citation>
    <scope>NUCLEOTIDE SEQUENCE [LARGE SCALE GENOMIC DNA]</scope>
    <source>
        <strain evidence="1 2">BGMRC2036</strain>
    </source>
</reference>
<dbReference type="EMBL" id="VHLG01000006">
    <property type="protein sequence ID" value="TPW30326.1"/>
    <property type="molecule type" value="Genomic_DNA"/>
</dbReference>
<evidence type="ECO:0000313" key="1">
    <source>
        <dbReference type="EMBL" id="TPW30326.1"/>
    </source>
</evidence>
<proteinExistence type="predicted"/>
<sequence length="154" mass="17298">MKKNETVIGRKLGRKRQKLIVARLCLLIREEFDAGRIGSLFGLEGTLRAAVRGTLCKQGWRWSDADNAALGVLSLTFMQLGASRPSWNEGQPEWTITSGSQIERRRCMRCHNPLPEGRYKFCSRLCKSSYGSRIVFLMRGRYSRAAAVAASATQ</sequence>
<dbReference type="OrthoDB" id="8371374at2"/>
<dbReference type="AlphaFoldDB" id="A0A506UAE4"/>
<keyword evidence="2" id="KW-1185">Reference proteome</keyword>
<accession>A0A506UAE4</accession>
<organism evidence="1 2">
    <name type="scientific">Martelella alba</name>
    <dbReference type="NCBI Taxonomy" id="2590451"/>
    <lineage>
        <taxon>Bacteria</taxon>
        <taxon>Pseudomonadati</taxon>
        <taxon>Pseudomonadota</taxon>
        <taxon>Alphaproteobacteria</taxon>
        <taxon>Hyphomicrobiales</taxon>
        <taxon>Aurantimonadaceae</taxon>
        <taxon>Martelella</taxon>
    </lineage>
</organism>
<dbReference type="RefSeq" id="WP_141149190.1">
    <property type="nucleotide sequence ID" value="NZ_VHLG01000006.1"/>
</dbReference>
<name>A0A506UAE4_9HYPH</name>
<dbReference type="Proteomes" id="UP000318801">
    <property type="component" value="Unassembled WGS sequence"/>
</dbReference>
<comment type="caution">
    <text evidence="1">The sequence shown here is derived from an EMBL/GenBank/DDBJ whole genome shotgun (WGS) entry which is preliminary data.</text>
</comment>